<dbReference type="Pfam" id="PF23357">
    <property type="entry name" value="DUF7088"/>
    <property type="match status" value="1"/>
</dbReference>
<evidence type="ECO:0000313" key="4">
    <source>
        <dbReference type="EMBL" id="SDX80931.1"/>
    </source>
</evidence>
<feature type="domain" description="ABC-type uncharacterised transport system" evidence="2">
    <location>
        <begin position="186"/>
        <end position="405"/>
    </location>
</feature>
<evidence type="ECO:0000259" key="3">
    <source>
        <dbReference type="Pfam" id="PF23357"/>
    </source>
</evidence>
<dbReference type="InterPro" id="IPR029062">
    <property type="entry name" value="Class_I_gatase-like"/>
</dbReference>
<dbReference type="Pfam" id="PF09822">
    <property type="entry name" value="ABC_transp_aux"/>
    <property type="match status" value="1"/>
</dbReference>
<dbReference type="EMBL" id="FNNG01000022">
    <property type="protein sequence ID" value="SDX80931.1"/>
    <property type="molecule type" value="Genomic_DNA"/>
</dbReference>
<evidence type="ECO:0000313" key="5">
    <source>
        <dbReference type="Proteomes" id="UP000198828"/>
    </source>
</evidence>
<sequence length="484" mass="53972">MKKLERLKSLWEAERNKIALRGGSYSLIMTAIVLTILIMMNVFVSSLPAPLTKYDISSSKLYSITSNTKAVVNALEQDVTIYWIVQSGKEDDIIENLLSKYDSLSDHIKIVKKNPDVYPTFAKQYTGETVENNSLIVESGERSRFISYNDIYIRQTNFYTYTSNMYFDGEGAITSAIDYVTSEKLPKLYVTEGHGEAELPSAFSDQIEKDNIELNTFSLLTVDSIPEDADAVMIYAPSSDISDKEKELLADYVKDGGKLLVIAGPTEDGILENLYSLLLDYGIETNEGIVVEADREYYAFQAPYMILPKMTSNEITDSLIEENYYPIMPISLGLTIKETPTEGRVTVLLSTSDSAFSKVAGFNISTYEKEEGDINGPFDVAVSIENSNDGKIVWFASSNFLEDMYNAYSSGANVNLGMNAISSLIGESEAVAIRSKSLNYNYLTISDSTSFMLKVIMIGVFPLLYLGVGIYVILRRRRMQNEAV</sequence>
<protein>
    <submittedName>
        <fullName evidence="4">ABC-type uncharacterized transport system</fullName>
    </submittedName>
</protein>
<dbReference type="InterPro" id="IPR019196">
    <property type="entry name" value="ABC_transp_unknown"/>
</dbReference>
<keyword evidence="1" id="KW-0812">Transmembrane</keyword>
<dbReference type="Proteomes" id="UP000198828">
    <property type="component" value="Unassembled WGS sequence"/>
</dbReference>
<reference evidence="4 5" key="1">
    <citation type="submission" date="2016-10" db="EMBL/GenBank/DDBJ databases">
        <authorList>
            <person name="de Groot N.N."/>
        </authorList>
    </citation>
    <scope>NUCLEOTIDE SEQUENCE [LARGE SCALE GENOMIC DNA]</scope>
    <source>
        <strain evidence="4 5">DSM 23310</strain>
    </source>
</reference>
<accession>A0A1H3EQD6</accession>
<dbReference type="SUPFAM" id="SSF52317">
    <property type="entry name" value="Class I glutamine amidotransferase-like"/>
    <property type="match status" value="1"/>
</dbReference>
<dbReference type="OrthoDB" id="9766228at2"/>
<proteinExistence type="predicted"/>
<organism evidence="4 5">
    <name type="scientific">Tepidimicrobium xylanilyticum</name>
    <dbReference type="NCBI Taxonomy" id="1123352"/>
    <lineage>
        <taxon>Bacteria</taxon>
        <taxon>Bacillati</taxon>
        <taxon>Bacillota</taxon>
        <taxon>Tissierellia</taxon>
        <taxon>Tissierellales</taxon>
        <taxon>Tepidimicrobiaceae</taxon>
        <taxon>Tepidimicrobium</taxon>
    </lineage>
</organism>
<dbReference type="InterPro" id="IPR055396">
    <property type="entry name" value="DUF7088"/>
</dbReference>
<evidence type="ECO:0000259" key="2">
    <source>
        <dbReference type="Pfam" id="PF09822"/>
    </source>
</evidence>
<dbReference type="AlphaFoldDB" id="A0A1H3EQD6"/>
<gene>
    <name evidence="4" type="ORF">SAMN05660923_02973</name>
</gene>
<feature type="transmembrane region" description="Helical" evidence="1">
    <location>
        <begin position="25"/>
        <end position="44"/>
    </location>
</feature>
<name>A0A1H3EQD6_9FIRM</name>
<feature type="domain" description="DUF7088" evidence="3">
    <location>
        <begin position="59"/>
        <end position="144"/>
    </location>
</feature>
<feature type="transmembrane region" description="Helical" evidence="1">
    <location>
        <begin position="451"/>
        <end position="474"/>
    </location>
</feature>
<keyword evidence="5" id="KW-1185">Reference proteome</keyword>
<keyword evidence="1" id="KW-1133">Transmembrane helix</keyword>
<dbReference type="RefSeq" id="WP_093755028.1">
    <property type="nucleotide sequence ID" value="NZ_BSYN01000003.1"/>
</dbReference>
<keyword evidence="1" id="KW-0472">Membrane</keyword>
<evidence type="ECO:0000256" key="1">
    <source>
        <dbReference type="SAM" id="Phobius"/>
    </source>
</evidence>